<keyword evidence="1" id="KW-0472">Membrane</keyword>
<feature type="transmembrane region" description="Helical" evidence="1">
    <location>
        <begin position="58"/>
        <end position="74"/>
    </location>
</feature>
<evidence type="ECO:0008006" key="4">
    <source>
        <dbReference type="Google" id="ProtNLM"/>
    </source>
</evidence>
<dbReference type="AlphaFoldDB" id="A0A844Z9K7"/>
<accession>A0A844Z9K7</accession>
<dbReference type="OrthoDB" id="7068404at2"/>
<keyword evidence="1" id="KW-1133">Transmembrane helix</keyword>
<organism evidence="2 3">
    <name type="scientific">Pontixanthobacter aestiaquae</name>
    <dbReference type="NCBI Taxonomy" id="1509367"/>
    <lineage>
        <taxon>Bacteria</taxon>
        <taxon>Pseudomonadati</taxon>
        <taxon>Pseudomonadota</taxon>
        <taxon>Alphaproteobacteria</taxon>
        <taxon>Sphingomonadales</taxon>
        <taxon>Erythrobacteraceae</taxon>
        <taxon>Pontixanthobacter</taxon>
    </lineage>
</organism>
<gene>
    <name evidence="2" type="ORF">GRI35_11555</name>
</gene>
<name>A0A844Z9K7_9SPHN</name>
<feature type="transmembrane region" description="Helical" evidence="1">
    <location>
        <begin position="20"/>
        <end position="38"/>
    </location>
</feature>
<evidence type="ECO:0000256" key="1">
    <source>
        <dbReference type="SAM" id="Phobius"/>
    </source>
</evidence>
<keyword evidence="3" id="KW-1185">Reference proteome</keyword>
<reference evidence="2 3" key="1">
    <citation type="submission" date="2019-12" db="EMBL/GenBank/DDBJ databases">
        <title>Genomic-based taxomic classification of the family Erythrobacteraceae.</title>
        <authorList>
            <person name="Xu L."/>
        </authorList>
    </citation>
    <scope>NUCLEOTIDE SEQUENCE [LARGE SCALE GENOMIC DNA]</scope>
    <source>
        <strain evidence="2 3">KCTC 42006</strain>
    </source>
</reference>
<feature type="transmembrane region" description="Helical" evidence="1">
    <location>
        <begin position="86"/>
        <end position="108"/>
    </location>
</feature>
<comment type="caution">
    <text evidence="2">The sequence shown here is derived from an EMBL/GenBank/DDBJ whole genome shotgun (WGS) entry which is preliminary data.</text>
</comment>
<evidence type="ECO:0000313" key="2">
    <source>
        <dbReference type="EMBL" id="MXO84002.1"/>
    </source>
</evidence>
<protein>
    <recommendedName>
        <fullName evidence="4">DUF2834 domain-containing protein</fullName>
    </recommendedName>
</protein>
<evidence type="ECO:0000313" key="3">
    <source>
        <dbReference type="Proteomes" id="UP000460290"/>
    </source>
</evidence>
<dbReference type="EMBL" id="WTYZ01000001">
    <property type="protein sequence ID" value="MXO84002.1"/>
    <property type="molecule type" value="Genomic_DNA"/>
</dbReference>
<sequence length="124" mass="13365">MVVPIIAYLALASKLKESALIAAALSAGFAAYTAVTIWAEGIMPVIVNHTTNLWGVQVWYDLLMSVGIALLFVVPRARKMGMNVPLWVLFVGSTASIGLMAMVARLFWLEQASTTDQTGSTEFS</sequence>
<proteinExistence type="predicted"/>
<keyword evidence="1" id="KW-0812">Transmembrane</keyword>
<dbReference type="Proteomes" id="UP000460290">
    <property type="component" value="Unassembled WGS sequence"/>
</dbReference>